<sequence>MATQFEVEIFVDRESRSVWNWQKHGWDVPEKYRVIEIWNGLILPSKKNVIESLLNLLQSSVFREENRRWDSIRIAGNGRSSSPEFLSILQATFGKSEWLWITKDMDDVAFCCLNSGLLLPGGIQRLNLQESAGRPMTRRKLSILSQGLAAAKCLKTLVLSIDFIGAGVGEHIIPGIQANASLKCIIAKGFSHEILSSLITALPGHPTMKSLRLACGNDLVFDDKIGEPLRAWLSRDDCKLEYLEFFREECSSSDAQSFTLNLDLPNISLEGLKLRGVNVDSSALNSILPKLKSLGCLELDHNRITDLQPFDCLLLGESCCLEHLDLKDNPISVASALAFAKKLPHMRVLRKLKLGNNPFLDNKDALEEFLEFVNKNTSLEQLEISMPGEEPHALRPRLMPGPCLNRACRRYLGNNPGSLPLHLIPYVIIRARKIRYYDPFEDARTIPLKELFEGHATFWLLRENDALLSHLS</sequence>
<dbReference type="InterPro" id="IPR032675">
    <property type="entry name" value="LRR_dom_sf"/>
</dbReference>
<dbReference type="Proteomes" id="UP001295423">
    <property type="component" value="Unassembled WGS sequence"/>
</dbReference>
<keyword evidence="2" id="KW-1185">Reference proteome</keyword>
<gene>
    <name evidence="1" type="ORF">CYCCA115_LOCUS11966</name>
</gene>
<accession>A0AAD2FQG7</accession>
<comment type="caution">
    <text evidence="1">The sequence shown here is derived from an EMBL/GenBank/DDBJ whole genome shotgun (WGS) entry which is preliminary data.</text>
</comment>
<evidence type="ECO:0000313" key="1">
    <source>
        <dbReference type="EMBL" id="CAJ1949181.1"/>
    </source>
</evidence>
<dbReference type="PROSITE" id="PS51450">
    <property type="entry name" value="LRR"/>
    <property type="match status" value="1"/>
</dbReference>
<dbReference type="PANTHER" id="PTHR47679">
    <property type="entry name" value="PROTEIN TORNADO 1"/>
    <property type="match status" value="1"/>
</dbReference>
<dbReference type="InterPro" id="IPR001611">
    <property type="entry name" value="Leu-rich_rpt"/>
</dbReference>
<dbReference type="EMBL" id="CAKOGP040001758">
    <property type="protein sequence ID" value="CAJ1949181.1"/>
    <property type="molecule type" value="Genomic_DNA"/>
</dbReference>
<evidence type="ECO:0000313" key="2">
    <source>
        <dbReference type="Proteomes" id="UP001295423"/>
    </source>
</evidence>
<proteinExistence type="predicted"/>
<organism evidence="1 2">
    <name type="scientific">Cylindrotheca closterium</name>
    <dbReference type="NCBI Taxonomy" id="2856"/>
    <lineage>
        <taxon>Eukaryota</taxon>
        <taxon>Sar</taxon>
        <taxon>Stramenopiles</taxon>
        <taxon>Ochrophyta</taxon>
        <taxon>Bacillariophyta</taxon>
        <taxon>Bacillariophyceae</taxon>
        <taxon>Bacillariophycidae</taxon>
        <taxon>Bacillariales</taxon>
        <taxon>Bacillariaceae</taxon>
        <taxon>Cylindrotheca</taxon>
    </lineage>
</organism>
<protein>
    <submittedName>
        <fullName evidence="1">Uncharacterized protein</fullName>
    </submittedName>
</protein>
<dbReference type="Gene3D" id="3.80.10.10">
    <property type="entry name" value="Ribonuclease Inhibitor"/>
    <property type="match status" value="1"/>
</dbReference>
<dbReference type="SUPFAM" id="SSF52047">
    <property type="entry name" value="RNI-like"/>
    <property type="match status" value="1"/>
</dbReference>
<reference evidence="1" key="1">
    <citation type="submission" date="2023-08" db="EMBL/GenBank/DDBJ databases">
        <authorList>
            <person name="Audoor S."/>
            <person name="Bilcke G."/>
        </authorList>
    </citation>
    <scope>NUCLEOTIDE SEQUENCE</scope>
</reference>
<dbReference type="PANTHER" id="PTHR47679:SF2">
    <property type="entry name" value="C-TERMINAL OF ROC (COR) DOMAIN-CONTAINING PROTEIN"/>
    <property type="match status" value="1"/>
</dbReference>
<dbReference type="AlphaFoldDB" id="A0AAD2FQG7"/>
<name>A0AAD2FQG7_9STRA</name>